<evidence type="ECO:0000313" key="2">
    <source>
        <dbReference type="Proteomes" id="UP000322530"/>
    </source>
</evidence>
<proteinExistence type="predicted"/>
<evidence type="ECO:0000313" key="1">
    <source>
        <dbReference type="EMBL" id="GCF07028.1"/>
    </source>
</evidence>
<reference evidence="1 2" key="1">
    <citation type="submission" date="2019-01" db="EMBL/GenBank/DDBJ databases">
        <title>Draft genome sequence of Dictyobacter sp. Uno17.</title>
        <authorList>
            <person name="Wang C.M."/>
            <person name="Zheng Y."/>
            <person name="Sakai Y."/>
            <person name="Abe K."/>
            <person name="Yokota A."/>
            <person name="Yabe S."/>
        </authorList>
    </citation>
    <scope>NUCLEOTIDE SEQUENCE [LARGE SCALE GENOMIC DNA]</scope>
    <source>
        <strain evidence="1 2">Uno17</strain>
    </source>
</reference>
<dbReference type="Proteomes" id="UP000322530">
    <property type="component" value="Unassembled WGS sequence"/>
</dbReference>
<keyword evidence="2" id="KW-1185">Reference proteome</keyword>
<protein>
    <submittedName>
        <fullName evidence="1">Uncharacterized protein</fullName>
    </submittedName>
</protein>
<dbReference type="AlphaFoldDB" id="A0A5A5T6N1"/>
<sequence>MFEKEEIEEVFRFFLIYNVYVMNTGTAHSIMQEQRHMTLDTARLNTPIYQ</sequence>
<organism evidence="1 2">
    <name type="scientific">Dictyobacter arantiisoli</name>
    <dbReference type="NCBI Taxonomy" id="2014874"/>
    <lineage>
        <taxon>Bacteria</taxon>
        <taxon>Bacillati</taxon>
        <taxon>Chloroflexota</taxon>
        <taxon>Ktedonobacteria</taxon>
        <taxon>Ktedonobacterales</taxon>
        <taxon>Dictyobacteraceae</taxon>
        <taxon>Dictyobacter</taxon>
    </lineage>
</organism>
<comment type="caution">
    <text evidence="1">The sequence shown here is derived from an EMBL/GenBank/DDBJ whole genome shotgun (WGS) entry which is preliminary data.</text>
</comment>
<name>A0A5A5T6N1_9CHLR</name>
<dbReference type="EMBL" id="BIXY01000005">
    <property type="protein sequence ID" value="GCF07028.1"/>
    <property type="molecule type" value="Genomic_DNA"/>
</dbReference>
<accession>A0A5A5T6N1</accession>
<gene>
    <name evidence="1" type="ORF">KDI_05920</name>
</gene>